<keyword evidence="4" id="KW-1185">Reference proteome</keyword>
<feature type="transmembrane region" description="Helical" evidence="1">
    <location>
        <begin position="47"/>
        <end position="66"/>
    </location>
</feature>
<dbReference type="STRING" id="3750.A0A498J6X4"/>
<accession>A0A498J6X4</accession>
<dbReference type="AlphaFoldDB" id="A0A498J6X4"/>
<evidence type="ECO:0000256" key="2">
    <source>
        <dbReference type="SAM" id="SignalP"/>
    </source>
</evidence>
<protein>
    <submittedName>
        <fullName evidence="3">Uncharacterized protein</fullName>
    </submittedName>
</protein>
<keyword evidence="1" id="KW-0472">Membrane</keyword>
<reference evidence="3 4" key="1">
    <citation type="submission" date="2018-10" db="EMBL/GenBank/DDBJ databases">
        <title>A high-quality apple genome assembly.</title>
        <authorList>
            <person name="Hu J."/>
        </authorList>
    </citation>
    <scope>NUCLEOTIDE SEQUENCE [LARGE SCALE GENOMIC DNA]</scope>
    <source>
        <strain evidence="4">cv. HFTH1</strain>
        <tissue evidence="3">Young leaf</tissue>
    </source>
</reference>
<feature type="chain" id="PRO_5019722984" evidence="2">
    <location>
        <begin position="24"/>
        <end position="107"/>
    </location>
</feature>
<keyword evidence="1" id="KW-0812">Transmembrane</keyword>
<dbReference type="EMBL" id="RDQH01000334">
    <property type="protein sequence ID" value="RXH91270.1"/>
    <property type="molecule type" value="Genomic_DNA"/>
</dbReference>
<keyword evidence="2" id="KW-0732">Signal</keyword>
<proteinExistence type="predicted"/>
<dbReference type="Proteomes" id="UP000290289">
    <property type="component" value="Chromosome 8"/>
</dbReference>
<sequence>MRSDLRFLFSVLLSFLIVQHETAKDGARSSHLRLSVFCTINLFPKVPLIIVVFILFGAFMVFVGNGTPSPLNLQVRIARFFRFSGIDSSSLHMAENGVSDVMLLLSI</sequence>
<feature type="signal peptide" evidence="2">
    <location>
        <begin position="1"/>
        <end position="23"/>
    </location>
</feature>
<name>A0A498J6X4_MALDO</name>
<organism evidence="3 4">
    <name type="scientific">Malus domestica</name>
    <name type="common">Apple</name>
    <name type="synonym">Pyrus malus</name>
    <dbReference type="NCBI Taxonomy" id="3750"/>
    <lineage>
        <taxon>Eukaryota</taxon>
        <taxon>Viridiplantae</taxon>
        <taxon>Streptophyta</taxon>
        <taxon>Embryophyta</taxon>
        <taxon>Tracheophyta</taxon>
        <taxon>Spermatophyta</taxon>
        <taxon>Magnoliopsida</taxon>
        <taxon>eudicotyledons</taxon>
        <taxon>Gunneridae</taxon>
        <taxon>Pentapetalae</taxon>
        <taxon>rosids</taxon>
        <taxon>fabids</taxon>
        <taxon>Rosales</taxon>
        <taxon>Rosaceae</taxon>
        <taxon>Amygdaloideae</taxon>
        <taxon>Maleae</taxon>
        <taxon>Malus</taxon>
    </lineage>
</organism>
<gene>
    <name evidence="3" type="ORF">DVH24_020293</name>
</gene>
<evidence type="ECO:0000313" key="4">
    <source>
        <dbReference type="Proteomes" id="UP000290289"/>
    </source>
</evidence>
<evidence type="ECO:0000256" key="1">
    <source>
        <dbReference type="SAM" id="Phobius"/>
    </source>
</evidence>
<keyword evidence="1" id="KW-1133">Transmembrane helix</keyword>
<comment type="caution">
    <text evidence="3">The sequence shown here is derived from an EMBL/GenBank/DDBJ whole genome shotgun (WGS) entry which is preliminary data.</text>
</comment>
<evidence type="ECO:0000313" key="3">
    <source>
        <dbReference type="EMBL" id="RXH91270.1"/>
    </source>
</evidence>